<dbReference type="EMBL" id="LAZR01000653">
    <property type="protein sequence ID" value="KKN61612.1"/>
    <property type="molecule type" value="Genomic_DNA"/>
</dbReference>
<organism evidence="2">
    <name type="scientific">marine sediment metagenome</name>
    <dbReference type="NCBI Taxonomy" id="412755"/>
    <lineage>
        <taxon>unclassified sequences</taxon>
        <taxon>metagenomes</taxon>
        <taxon>ecological metagenomes</taxon>
    </lineage>
</organism>
<feature type="transmembrane region" description="Helical" evidence="1">
    <location>
        <begin position="16"/>
        <end position="36"/>
    </location>
</feature>
<evidence type="ECO:0000256" key="1">
    <source>
        <dbReference type="SAM" id="Phobius"/>
    </source>
</evidence>
<proteinExistence type="predicted"/>
<evidence type="ECO:0000313" key="2">
    <source>
        <dbReference type="EMBL" id="KKN61612.1"/>
    </source>
</evidence>
<keyword evidence="1" id="KW-1133">Transmembrane helix</keyword>
<dbReference type="AlphaFoldDB" id="A0A0F9SH38"/>
<gene>
    <name evidence="2" type="ORF">LCGC14_0520650</name>
</gene>
<sequence>MTPLFDGLDLAPDAAFLLWFAVGMVAIGLAIGAYMVGRRAWRWVGRARRRRRIGRRVDRLVEFLKDADMGRG</sequence>
<reference evidence="2" key="1">
    <citation type="journal article" date="2015" name="Nature">
        <title>Complex archaea that bridge the gap between prokaryotes and eukaryotes.</title>
        <authorList>
            <person name="Spang A."/>
            <person name="Saw J.H."/>
            <person name="Jorgensen S.L."/>
            <person name="Zaremba-Niedzwiedzka K."/>
            <person name="Martijn J."/>
            <person name="Lind A.E."/>
            <person name="van Eijk R."/>
            <person name="Schleper C."/>
            <person name="Guy L."/>
            <person name="Ettema T.J."/>
        </authorList>
    </citation>
    <scope>NUCLEOTIDE SEQUENCE</scope>
</reference>
<accession>A0A0F9SH38</accession>
<protein>
    <submittedName>
        <fullName evidence="2">Uncharacterized protein</fullName>
    </submittedName>
</protein>
<keyword evidence="1" id="KW-0812">Transmembrane</keyword>
<comment type="caution">
    <text evidence="2">The sequence shown here is derived from an EMBL/GenBank/DDBJ whole genome shotgun (WGS) entry which is preliminary data.</text>
</comment>
<keyword evidence="1" id="KW-0472">Membrane</keyword>
<name>A0A0F9SH38_9ZZZZ</name>